<organism evidence="1 2">
    <name type="scientific">Pseudomonas putida</name>
    <name type="common">Arthrobacter siderocapsulatus</name>
    <dbReference type="NCBI Taxonomy" id="303"/>
    <lineage>
        <taxon>Bacteria</taxon>
        <taxon>Pseudomonadati</taxon>
        <taxon>Pseudomonadota</taxon>
        <taxon>Gammaproteobacteria</taxon>
        <taxon>Pseudomonadales</taxon>
        <taxon>Pseudomonadaceae</taxon>
        <taxon>Pseudomonas</taxon>
    </lineage>
</organism>
<accession>A0A1Q9RBA1</accession>
<dbReference type="AlphaFoldDB" id="A0A1Q9RBA1"/>
<proteinExistence type="predicted"/>
<reference evidence="1 2" key="1">
    <citation type="submission" date="2016-10" db="EMBL/GenBank/DDBJ databases">
        <title>Genome Sequence of Pseudomonas putida GM4FR.</title>
        <authorList>
            <person name="Poehlein A."/>
            <person name="Wemheuer F."/>
            <person name="Hollensteiner J."/>
            <person name="Wemheuer B."/>
        </authorList>
    </citation>
    <scope>NUCLEOTIDE SEQUENCE [LARGE SCALE GENOMIC DNA]</scope>
    <source>
        <strain evidence="1 2">GM4FR</strain>
    </source>
</reference>
<gene>
    <name evidence="1" type="ORF">PSEMO_03750</name>
</gene>
<protein>
    <submittedName>
        <fullName evidence="1">Uncharacterized protein</fullName>
    </submittedName>
</protein>
<evidence type="ECO:0000313" key="2">
    <source>
        <dbReference type="Proteomes" id="UP000186736"/>
    </source>
</evidence>
<evidence type="ECO:0000313" key="1">
    <source>
        <dbReference type="EMBL" id="OLS64647.1"/>
    </source>
</evidence>
<dbReference type="EMBL" id="MKZO01000004">
    <property type="protein sequence ID" value="OLS64647.1"/>
    <property type="molecule type" value="Genomic_DNA"/>
</dbReference>
<sequence length="44" mass="5219">MQNYKIFKISYRDTYILGLPELAEDFIRDLHASYEALGKLTSYM</sequence>
<dbReference type="Proteomes" id="UP000186736">
    <property type="component" value="Unassembled WGS sequence"/>
</dbReference>
<comment type="caution">
    <text evidence="1">The sequence shown here is derived from an EMBL/GenBank/DDBJ whole genome shotgun (WGS) entry which is preliminary data.</text>
</comment>
<name>A0A1Q9RBA1_PSEPU</name>